<gene>
    <name evidence="3" type="ORF">Zmor_015090</name>
</gene>
<dbReference type="PANTHER" id="PTHR32046:SF11">
    <property type="entry name" value="IMMUNE-ASSOCIATED NUCLEOTIDE-BINDING PROTEIN 10-LIKE"/>
    <property type="match status" value="1"/>
</dbReference>
<dbReference type="PANTHER" id="PTHR32046">
    <property type="entry name" value="G DOMAIN-CONTAINING PROTEIN"/>
    <property type="match status" value="1"/>
</dbReference>
<proteinExistence type="predicted"/>
<sequence length="499" mass="56676">MYSSLANLFKDSQATSDDINLLLLGETKVGKSTLINSISNYLNYPDFKEAQKGNIDNLIPICLDVAGVSKVFGNLDYNELFEDGKSATQHVKLYLFPIKLGSQTFKLRLIDTPGVGDPRGTDQDNVNLDNILAYLATLKKLHAICFVLKSNQTRFTKFVEYCLKQILTRLDKSTSRNIIFITTYSKAAGYTAGETKTNCLMPLVNDIHKHELDGFVYSWEVSSKEIHRLLAYIIGDIENAALNPHEVENTICINEVRFLVEQLTTPIAEVSALLQDNIRILDRHKKSLSEEDQTLDDRVEIEKLMKDINTRMTEQEAESETISKIVAKCSYFLQEHALTPFNDAYSGYIKQHLKNERYLGKYADQDVITKLEKLLTRQQHLQKIFQDGAKNFQTGEASNDLTLQGIKDSISELYTLKHMGKSIQELIEKSSTCRQKETQKNFSCIVAQEIVLDKNIAEEQYQNMKFSESYYDVSGKQQGRNKSSETEYDPQAIAGEVKS</sequence>
<accession>A0AA38IIK2</accession>
<evidence type="ECO:0000256" key="1">
    <source>
        <dbReference type="SAM" id="MobiDB-lite"/>
    </source>
</evidence>
<organism evidence="3 4">
    <name type="scientific">Zophobas morio</name>
    <dbReference type="NCBI Taxonomy" id="2755281"/>
    <lineage>
        <taxon>Eukaryota</taxon>
        <taxon>Metazoa</taxon>
        <taxon>Ecdysozoa</taxon>
        <taxon>Arthropoda</taxon>
        <taxon>Hexapoda</taxon>
        <taxon>Insecta</taxon>
        <taxon>Pterygota</taxon>
        <taxon>Neoptera</taxon>
        <taxon>Endopterygota</taxon>
        <taxon>Coleoptera</taxon>
        <taxon>Polyphaga</taxon>
        <taxon>Cucujiformia</taxon>
        <taxon>Tenebrionidae</taxon>
        <taxon>Zophobas</taxon>
    </lineage>
</organism>
<name>A0AA38IIK2_9CUCU</name>
<comment type="caution">
    <text evidence="3">The sequence shown here is derived from an EMBL/GenBank/DDBJ whole genome shotgun (WGS) entry which is preliminary data.</text>
</comment>
<feature type="region of interest" description="Disordered" evidence="1">
    <location>
        <begin position="472"/>
        <end position="499"/>
    </location>
</feature>
<keyword evidence="4" id="KW-1185">Reference proteome</keyword>
<evidence type="ECO:0000313" key="4">
    <source>
        <dbReference type="Proteomes" id="UP001168821"/>
    </source>
</evidence>
<dbReference type="InterPro" id="IPR027417">
    <property type="entry name" value="P-loop_NTPase"/>
</dbReference>
<reference evidence="3" key="1">
    <citation type="journal article" date="2023" name="G3 (Bethesda)">
        <title>Whole genome assemblies of Zophobas morio and Tenebrio molitor.</title>
        <authorList>
            <person name="Kaur S."/>
            <person name="Stinson S.A."/>
            <person name="diCenzo G.C."/>
        </authorList>
    </citation>
    <scope>NUCLEOTIDE SEQUENCE</scope>
    <source>
        <strain evidence="3">QUZm001</strain>
    </source>
</reference>
<dbReference type="Proteomes" id="UP001168821">
    <property type="component" value="Unassembled WGS sequence"/>
</dbReference>
<protein>
    <recommendedName>
        <fullName evidence="2">G domain-containing protein</fullName>
    </recommendedName>
</protein>
<dbReference type="Pfam" id="PF01926">
    <property type="entry name" value="MMR_HSR1"/>
    <property type="match status" value="1"/>
</dbReference>
<evidence type="ECO:0000259" key="2">
    <source>
        <dbReference type="Pfam" id="PF01926"/>
    </source>
</evidence>
<dbReference type="Gene3D" id="3.40.50.300">
    <property type="entry name" value="P-loop containing nucleotide triphosphate hydrolases"/>
    <property type="match status" value="1"/>
</dbReference>
<dbReference type="GO" id="GO:0005525">
    <property type="term" value="F:GTP binding"/>
    <property type="evidence" value="ECO:0007669"/>
    <property type="project" value="InterPro"/>
</dbReference>
<evidence type="ECO:0000313" key="3">
    <source>
        <dbReference type="EMBL" id="KAJ3655983.1"/>
    </source>
</evidence>
<dbReference type="AlphaFoldDB" id="A0AA38IIK2"/>
<dbReference type="SUPFAM" id="SSF52540">
    <property type="entry name" value="P-loop containing nucleoside triphosphate hydrolases"/>
    <property type="match status" value="1"/>
</dbReference>
<dbReference type="InterPro" id="IPR006073">
    <property type="entry name" value="GTP-bd"/>
</dbReference>
<feature type="domain" description="G" evidence="2">
    <location>
        <begin position="22"/>
        <end position="160"/>
    </location>
</feature>
<dbReference type="EMBL" id="JALNTZ010000004">
    <property type="protein sequence ID" value="KAJ3655983.1"/>
    <property type="molecule type" value="Genomic_DNA"/>
</dbReference>